<evidence type="ECO:0000256" key="10">
    <source>
        <dbReference type="ARBA" id="ARBA00023004"/>
    </source>
</evidence>
<keyword evidence="14" id="KW-0449">Lipoprotein</keyword>
<evidence type="ECO:0000256" key="5">
    <source>
        <dbReference type="ARBA" id="ARBA00022525"/>
    </source>
</evidence>
<keyword evidence="10 15" id="KW-0408">Iron</keyword>
<dbReference type="PROSITE" id="PS52012">
    <property type="entry name" value="CFEM"/>
    <property type="match status" value="1"/>
</dbReference>
<evidence type="ECO:0000259" key="18">
    <source>
        <dbReference type="PROSITE" id="PS52012"/>
    </source>
</evidence>
<evidence type="ECO:0000256" key="15">
    <source>
        <dbReference type="PROSITE-ProRule" id="PRU01356"/>
    </source>
</evidence>
<keyword evidence="13" id="KW-0325">Glycoprotein</keyword>
<comment type="subcellular location">
    <subcellularLocation>
        <location evidence="1">Cell membrane</location>
        <topology evidence="1">Lipid-anchor</topology>
        <topology evidence="1">GPI-anchor</topology>
    </subcellularLocation>
    <subcellularLocation>
        <location evidence="2">Secreted</location>
    </subcellularLocation>
</comment>
<organism evidence="19 20">
    <name type="scientific">Aulographum hederae CBS 113979</name>
    <dbReference type="NCBI Taxonomy" id="1176131"/>
    <lineage>
        <taxon>Eukaryota</taxon>
        <taxon>Fungi</taxon>
        <taxon>Dikarya</taxon>
        <taxon>Ascomycota</taxon>
        <taxon>Pezizomycotina</taxon>
        <taxon>Dothideomycetes</taxon>
        <taxon>Pleosporomycetidae</taxon>
        <taxon>Aulographales</taxon>
        <taxon>Aulographaceae</taxon>
    </lineage>
</organism>
<keyword evidence="5" id="KW-0964">Secreted</keyword>
<dbReference type="GO" id="GO:0005886">
    <property type="term" value="C:plasma membrane"/>
    <property type="evidence" value="ECO:0007669"/>
    <property type="project" value="UniProtKB-SubCell"/>
</dbReference>
<evidence type="ECO:0000256" key="8">
    <source>
        <dbReference type="ARBA" id="ARBA00022723"/>
    </source>
</evidence>
<dbReference type="GO" id="GO:0098552">
    <property type="term" value="C:side of membrane"/>
    <property type="evidence" value="ECO:0007669"/>
    <property type="project" value="UniProtKB-KW"/>
</dbReference>
<evidence type="ECO:0000256" key="13">
    <source>
        <dbReference type="ARBA" id="ARBA00023180"/>
    </source>
</evidence>
<accession>A0A6G1H281</accession>
<evidence type="ECO:0000256" key="16">
    <source>
        <dbReference type="SAM" id="MobiDB-lite"/>
    </source>
</evidence>
<dbReference type="InterPro" id="IPR051735">
    <property type="entry name" value="CFEM_domain"/>
</dbReference>
<dbReference type="GO" id="GO:0046872">
    <property type="term" value="F:metal ion binding"/>
    <property type="evidence" value="ECO:0007669"/>
    <property type="project" value="UniProtKB-UniRule"/>
</dbReference>
<evidence type="ECO:0000313" key="19">
    <source>
        <dbReference type="EMBL" id="KAF1987162.1"/>
    </source>
</evidence>
<feature type="disulfide bond" evidence="15">
    <location>
        <begin position="41"/>
        <end position="48"/>
    </location>
</feature>
<feature type="domain" description="CFEM" evidence="18">
    <location>
        <begin position="1"/>
        <end position="109"/>
    </location>
</feature>
<dbReference type="GO" id="GO:0005576">
    <property type="term" value="C:extracellular region"/>
    <property type="evidence" value="ECO:0007669"/>
    <property type="project" value="UniProtKB-SubCell"/>
</dbReference>
<dbReference type="EMBL" id="ML977153">
    <property type="protein sequence ID" value="KAF1987162.1"/>
    <property type="molecule type" value="Genomic_DNA"/>
</dbReference>
<dbReference type="PANTHER" id="PTHR37928">
    <property type="entry name" value="CFEM DOMAIN PROTEIN (AFU_ORTHOLOGUE AFUA_6G14090)"/>
    <property type="match status" value="1"/>
</dbReference>
<evidence type="ECO:0000256" key="9">
    <source>
        <dbReference type="ARBA" id="ARBA00022729"/>
    </source>
</evidence>
<evidence type="ECO:0000256" key="4">
    <source>
        <dbReference type="ARBA" id="ARBA00022475"/>
    </source>
</evidence>
<keyword evidence="9 17" id="KW-0732">Signal</keyword>
<protein>
    <recommendedName>
        <fullName evidence="18">CFEM domain-containing protein</fullName>
    </recommendedName>
</protein>
<evidence type="ECO:0000256" key="7">
    <source>
        <dbReference type="ARBA" id="ARBA00022622"/>
    </source>
</evidence>
<dbReference type="Pfam" id="PF05730">
    <property type="entry name" value="CFEM"/>
    <property type="match status" value="1"/>
</dbReference>
<keyword evidence="8 15" id="KW-0479">Metal-binding</keyword>
<evidence type="ECO:0000256" key="2">
    <source>
        <dbReference type="ARBA" id="ARBA00004613"/>
    </source>
</evidence>
<dbReference type="PANTHER" id="PTHR37928:SF2">
    <property type="entry name" value="GPI ANCHORED CFEM DOMAIN PROTEIN (AFU_ORTHOLOGUE AFUA_6G10580)"/>
    <property type="match status" value="1"/>
</dbReference>
<keyword evidence="11" id="KW-0472">Membrane</keyword>
<dbReference type="AlphaFoldDB" id="A0A6G1H281"/>
<evidence type="ECO:0000313" key="20">
    <source>
        <dbReference type="Proteomes" id="UP000800041"/>
    </source>
</evidence>
<evidence type="ECO:0000256" key="6">
    <source>
        <dbReference type="ARBA" id="ARBA00022617"/>
    </source>
</evidence>
<evidence type="ECO:0000256" key="12">
    <source>
        <dbReference type="ARBA" id="ARBA00023157"/>
    </source>
</evidence>
<comment type="similarity">
    <text evidence="3">Belongs to the RBT5 family.</text>
</comment>
<name>A0A6G1H281_9PEZI</name>
<keyword evidence="4" id="KW-1003">Cell membrane</keyword>
<feature type="signal peptide" evidence="17">
    <location>
        <begin position="1"/>
        <end position="18"/>
    </location>
</feature>
<evidence type="ECO:0000256" key="14">
    <source>
        <dbReference type="ARBA" id="ARBA00023288"/>
    </source>
</evidence>
<feature type="region of interest" description="Disordered" evidence="16">
    <location>
        <begin position="164"/>
        <end position="188"/>
    </location>
</feature>
<dbReference type="InterPro" id="IPR008427">
    <property type="entry name" value="Extracellular_membr_CFEM_dom"/>
</dbReference>
<evidence type="ECO:0000256" key="3">
    <source>
        <dbReference type="ARBA" id="ARBA00010031"/>
    </source>
</evidence>
<keyword evidence="6 15" id="KW-0349">Heme</keyword>
<keyword evidence="7" id="KW-0336">GPI-anchor</keyword>
<gene>
    <name evidence="19" type="ORF">K402DRAFT_420397</name>
</gene>
<keyword evidence="20" id="KW-1185">Reference proteome</keyword>
<evidence type="ECO:0000256" key="11">
    <source>
        <dbReference type="ARBA" id="ARBA00023136"/>
    </source>
</evidence>
<comment type="caution">
    <text evidence="15">Lacks conserved residue(s) required for the propagation of feature annotation.</text>
</comment>
<reference evidence="19" key="1">
    <citation type="journal article" date="2020" name="Stud. Mycol.">
        <title>101 Dothideomycetes genomes: a test case for predicting lifestyles and emergence of pathogens.</title>
        <authorList>
            <person name="Haridas S."/>
            <person name="Albert R."/>
            <person name="Binder M."/>
            <person name="Bloem J."/>
            <person name="Labutti K."/>
            <person name="Salamov A."/>
            <person name="Andreopoulos B."/>
            <person name="Baker S."/>
            <person name="Barry K."/>
            <person name="Bills G."/>
            <person name="Bluhm B."/>
            <person name="Cannon C."/>
            <person name="Castanera R."/>
            <person name="Culley D."/>
            <person name="Daum C."/>
            <person name="Ezra D."/>
            <person name="Gonzalez J."/>
            <person name="Henrissat B."/>
            <person name="Kuo A."/>
            <person name="Liang C."/>
            <person name="Lipzen A."/>
            <person name="Lutzoni F."/>
            <person name="Magnuson J."/>
            <person name="Mondo S."/>
            <person name="Nolan M."/>
            <person name="Ohm R."/>
            <person name="Pangilinan J."/>
            <person name="Park H.-J."/>
            <person name="Ramirez L."/>
            <person name="Alfaro M."/>
            <person name="Sun H."/>
            <person name="Tritt A."/>
            <person name="Yoshinaga Y."/>
            <person name="Zwiers L.-H."/>
            <person name="Turgeon B."/>
            <person name="Goodwin S."/>
            <person name="Spatafora J."/>
            <person name="Crous P."/>
            <person name="Grigoriev I."/>
        </authorList>
    </citation>
    <scope>NUCLEOTIDE SEQUENCE</scope>
    <source>
        <strain evidence="19">CBS 113979</strain>
    </source>
</reference>
<sequence length="216" mass="21502">MKLIITLLVALFALLVAAQNIAGLPECSLHCFEQSVPQAGCDLADQVCQCTTQKTKITQLVTPCVVRDCPHEDAMKVQPASDTICERVLAAASASASSSAAETVPAAVTLVPTIITSVVPTVYTSTQLNFTTYPAGNSSGLVGTGSQVLVISSTMAVNMTVTSTITPTKSSGGSGTSTTSGSASSSSTTGGAAVVAGNGVALGAVGAMLWAVGMAV</sequence>
<evidence type="ECO:0000256" key="1">
    <source>
        <dbReference type="ARBA" id="ARBA00004609"/>
    </source>
</evidence>
<keyword evidence="12 15" id="KW-1015">Disulfide bond</keyword>
<dbReference type="Proteomes" id="UP000800041">
    <property type="component" value="Unassembled WGS sequence"/>
</dbReference>
<proteinExistence type="inferred from homology"/>
<feature type="chain" id="PRO_5026010432" description="CFEM domain-containing protein" evidence="17">
    <location>
        <begin position="19"/>
        <end position="216"/>
    </location>
</feature>
<evidence type="ECO:0000256" key="17">
    <source>
        <dbReference type="SAM" id="SignalP"/>
    </source>
</evidence>
<feature type="binding site" description="axial binding residue" evidence="15">
    <location>
        <position position="45"/>
    </location>
    <ligand>
        <name>heme</name>
        <dbReference type="ChEBI" id="CHEBI:30413"/>
    </ligand>
    <ligandPart>
        <name>Fe</name>
        <dbReference type="ChEBI" id="CHEBI:18248"/>
    </ligandPart>
</feature>